<sequence length="465" mass="53244">MNYSSEKYTQMGYMGIILFIVILFGIFACVIFLRKKRSVWVMRLASMTHSAYGHLLLAAIGIFWASSVSVLGTQLQKQWFDGEVWGFESLFFAIPVTCALVLSVLHYIYSQHKEQTNQTRASYNAVNENGTQCINMLSVINSCVQDLRKIMQAETHQVGSILGNEDLVNSYNDTLDSAIDTVQESILKVTHRFLEGNDDVTIKSNLFSLVPTSSLLNTFQSEDVYKQENHSIFSKNAVVFSPFFLFSSNLQSRLEHCDHVLICEQQFTCELNKKYQFSNCYKNGKNSNSYPICMPFSTIEEVGKIKHPNLFGAPEAVITAREVYIKSIQECVDTYLNQLKKSPTYREHLTGVYEQDIRKYYEKDKDRTKSILSVPIGKLDIDCNTLEIPIVFEEIAGVINIYVDRVNFLENEIKSEVYYSTIKPLCHNLSVLMSLKILYSKLLNSYNLNDNEKEDNYLTDLKSEV</sequence>
<feature type="transmembrane region" description="Helical" evidence="1">
    <location>
        <begin position="54"/>
        <end position="72"/>
    </location>
</feature>
<reference evidence="3" key="1">
    <citation type="submission" date="2015-06" db="EMBL/GenBank/DDBJ databases">
        <authorList>
            <person name="Urmite Genomes"/>
        </authorList>
    </citation>
    <scope>NUCLEOTIDE SEQUENCE [LARGE SCALE GENOMIC DNA]</scope>
    <source>
        <strain evidence="3">CSUR P1867</strain>
    </source>
</reference>
<evidence type="ECO:0000256" key="1">
    <source>
        <dbReference type="SAM" id="Phobius"/>
    </source>
</evidence>
<dbReference type="RefSeq" id="WP_139053322.1">
    <property type="nucleotide sequence ID" value="NZ_CVRY01000001.1"/>
</dbReference>
<gene>
    <name evidence="2" type="ORF">BN1804_00250</name>
</gene>
<keyword evidence="1" id="KW-1133">Transmembrane helix</keyword>
<dbReference type="EMBL" id="CVRY01000001">
    <property type="protein sequence ID" value="CRL59077.1"/>
    <property type="molecule type" value="Genomic_DNA"/>
</dbReference>
<keyword evidence="1" id="KW-0472">Membrane</keyword>
<keyword evidence="1" id="KW-0812">Transmembrane</keyword>
<accession>A0A0G4PZK2</accession>
<evidence type="ECO:0000313" key="2">
    <source>
        <dbReference type="EMBL" id="CRL59077.1"/>
    </source>
</evidence>
<dbReference type="Proteomes" id="UP000183920">
    <property type="component" value="Unassembled WGS sequence"/>
</dbReference>
<organism evidence="2 3">
    <name type="scientific">Proteus penneri</name>
    <dbReference type="NCBI Taxonomy" id="102862"/>
    <lineage>
        <taxon>Bacteria</taxon>
        <taxon>Pseudomonadati</taxon>
        <taxon>Pseudomonadota</taxon>
        <taxon>Gammaproteobacteria</taxon>
        <taxon>Enterobacterales</taxon>
        <taxon>Morganellaceae</taxon>
        <taxon>Proteus</taxon>
    </lineage>
</organism>
<dbReference type="PROSITE" id="PS51257">
    <property type="entry name" value="PROKAR_LIPOPROTEIN"/>
    <property type="match status" value="1"/>
</dbReference>
<proteinExistence type="predicted"/>
<evidence type="ECO:0000313" key="3">
    <source>
        <dbReference type="Proteomes" id="UP000183920"/>
    </source>
</evidence>
<name>A0A0G4PZK2_9GAMM</name>
<feature type="transmembrane region" description="Helical" evidence="1">
    <location>
        <begin position="12"/>
        <end position="33"/>
    </location>
</feature>
<protein>
    <submittedName>
        <fullName evidence="2">Uncharacterized protein</fullName>
    </submittedName>
</protein>
<feature type="transmembrane region" description="Helical" evidence="1">
    <location>
        <begin position="84"/>
        <end position="109"/>
    </location>
</feature>
<dbReference type="AlphaFoldDB" id="A0A0G4PZK2"/>